<evidence type="ECO:0000256" key="3">
    <source>
        <dbReference type="ARBA" id="ARBA00004236"/>
    </source>
</evidence>
<dbReference type="InterPro" id="IPR006016">
    <property type="entry name" value="UspA"/>
</dbReference>
<evidence type="ECO:0000256" key="14">
    <source>
        <dbReference type="SAM" id="Phobius"/>
    </source>
</evidence>
<feature type="domain" description="Histidine kinase" evidence="15">
    <location>
        <begin position="618"/>
        <end position="830"/>
    </location>
</feature>
<dbReference type="InterPro" id="IPR003661">
    <property type="entry name" value="HisK_dim/P_dom"/>
</dbReference>
<evidence type="ECO:0000256" key="4">
    <source>
        <dbReference type="ARBA" id="ARBA00012438"/>
    </source>
</evidence>
<dbReference type="InterPro" id="IPR036890">
    <property type="entry name" value="HATPase_C_sf"/>
</dbReference>
<evidence type="ECO:0000313" key="16">
    <source>
        <dbReference type="EMBL" id="KNX36782.1"/>
    </source>
</evidence>
<evidence type="ECO:0000256" key="13">
    <source>
        <dbReference type="ARBA" id="ARBA00023136"/>
    </source>
</evidence>
<dbReference type="Gene3D" id="3.40.50.300">
    <property type="entry name" value="P-loop containing nucleotide triphosphate hydrolases"/>
    <property type="match status" value="1"/>
</dbReference>
<keyword evidence="6" id="KW-0808">Transferase</keyword>
<dbReference type="InterPro" id="IPR038318">
    <property type="entry name" value="KdpD_sf"/>
</dbReference>
<dbReference type="InterPro" id="IPR004358">
    <property type="entry name" value="Sig_transdc_His_kin-like_C"/>
</dbReference>
<keyword evidence="11 14" id="KW-1133">Transmembrane helix</keyword>
<evidence type="ECO:0000256" key="1">
    <source>
        <dbReference type="ARBA" id="ARBA00000085"/>
    </source>
</evidence>
<keyword evidence="5" id="KW-0597">Phosphoprotein</keyword>
<evidence type="ECO:0000256" key="6">
    <source>
        <dbReference type="ARBA" id="ARBA00022679"/>
    </source>
</evidence>
<dbReference type="GO" id="GO:0005886">
    <property type="term" value="C:plasma membrane"/>
    <property type="evidence" value="ECO:0007669"/>
    <property type="project" value="UniProtKB-SubCell"/>
</dbReference>
<feature type="transmembrane region" description="Helical" evidence="14">
    <location>
        <begin position="407"/>
        <end position="436"/>
    </location>
</feature>
<accession>A0A0L6CG53</accession>
<comment type="subcellular location">
    <subcellularLocation>
        <location evidence="3">Cell membrane</location>
    </subcellularLocation>
    <subcellularLocation>
        <location evidence="2">Membrane</location>
        <topology evidence="2">Multi-pass membrane protein</topology>
    </subcellularLocation>
</comment>
<dbReference type="InterPro" id="IPR003594">
    <property type="entry name" value="HATPase_dom"/>
</dbReference>
<dbReference type="CDD" id="cd00075">
    <property type="entry name" value="HATPase"/>
    <property type="match status" value="1"/>
</dbReference>
<dbReference type="Gene3D" id="3.40.50.620">
    <property type="entry name" value="HUPs"/>
    <property type="match status" value="1"/>
</dbReference>
<dbReference type="Pfam" id="PF13493">
    <property type="entry name" value="DUF4118"/>
    <property type="match status" value="1"/>
</dbReference>
<keyword evidence="9 16" id="KW-0418">Kinase</keyword>
<dbReference type="InterPro" id="IPR052023">
    <property type="entry name" value="Histidine_kinase_KdpD"/>
</dbReference>
<feature type="transmembrane region" description="Helical" evidence="14">
    <location>
        <begin position="377"/>
        <end position="395"/>
    </location>
</feature>
<dbReference type="InterPro" id="IPR027417">
    <property type="entry name" value="P-loop_NTPase"/>
</dbReference>
<dbReference type="RefSeq" id="WP_050669070.1">
    <property type="nucleotide sequence ID" value="NZ_LAIR01000002.1"/>
</dbReference>
<name>A0A0L6CG53_9MICO</name>
<dbReference type="InterPro" id="IPR025201">
    <property type="entry name" value="KdpD_TM"/>
</dbReference>
<dbReference type="EMBL" id="LAIR01000002">
    <property type="protein sequence ID" value="KNX36782.1"/>
    <property type="molecule type" value="Genomic_DNA"/>
</dbReference>
<dbReference type="PANTHER" id="PTHR45569:SF1">
    <property type="entry name" value="SENSOR PROTEIN KDPD"/>
    <property type="match status" value="1"/>
</dbReference>
<dbReference type="CDD" id="cd00082">
    <property type="entry name" value="HisKA"/>
    <property type="match status" value="1"/>
</dbReference>
<proteinExistence type="predicted"/>
<dbReference type="Proteomes" id="UP000037397">
    <property type="component" value="Unassembled WGS sequence"/>
</dbReference>
<dbReference type="PATRIC" id="fig|1631356.3.peg.1123"/>
<keyword evidence="10" id="KW-0067">ATP-binding</keyword>
<evidence type="ECO:0000259" key="15">
    <source>
        <dbReference type="PROSITE" id="PS50109"/>
    </source>
</evidence>
<dbReference type="Gene3D" id="3.30.565.10">
    <property type="entry name" value="Histidine kinase-like ATPase, C-terminal domain"/>
    <property type="match status" value="1"/>
</dbReference>
<evidence type="ECO:0000256" key="9">
    <source>
        <dbReference type="ARBA" id="ARBA00022777"/>
    </source>
</evidence>
<dbReference type="Pfam" id="PF02702">
    <property type="entry name" value="KdpD"/>
    <property type="match status" value="1"/>
</dbReference>
<keyword evidence="12" id="KW-0902">Two-component regulatory system</keyword>
<dbReference type="EC" id="2.7.13.3" evidence="4"/>
<keyword evidence="8" id="KW-0547">Nucleotide-binding</keyword>
<comment type="catalytic activity">
    <reaction evidence="1">
        <text>ATP + protein L-histidine = ADP + protein N-phospho-L-histidine.</text>
        <dbReference type="EC" id="2.7.13.3"/>
    </reaction>
</comment>
<dbReference type="PANTHER" id="PTHR45569">
    <property type="entry name" value="SENSOR PROTEIN KDPD"/>
    <property type="match status" value="1"/>
</dbReference>
<evidence type="ECO:0000256" key="5">
    <source>
        <dbReference type="ARBA" id="ARBA00022553"/>
    </source>
</evidence>
<dbReference type="InterPro" id="IPR005467">
    <property type="entry name" value="His_kinase_dom"/>
</dbReference>
<dbReference type="Pfam" id="PF02518">
    <property type="entry name" value="HATPase_c"/>
    <property type="match status" value="1"/>
</dbReference>
<dbReference type="Pfam" id="PF00512">
    <property type="entry name" value="HisKA"/>
    <property type="match status" value="1"/>
</dbReference>
<dbReference type="STRING" id="1631356.VV01_05885"/>
<organism evidence="16 17">
    <name type="scientific">Luteipulveratus halotolerans</name>
    <dbReference type="NCBI Taxonomy" id="1631356"/>
    <lineage>
        <taxon>Bacteria</taxon>
        <taxon>Bacillati</taxon>
        <taxon>Actinomycetota</taxon>
        <taxon>Actinomycetes</taxon>
        <taxon>Micrococcales</taxon>
        <taxon>Dermacoccaceae</taxon>
        <taxon>Luteipulveratus</taxon>
    </lineage>
</organism>
<sequence>MARGLLRIYLGAAPGVGKTVAMLSEAQRRRDRGTDVVVGLVETHGRAYTTSMLEGLEVLPRVRVQHGDTWLEELDVDAVLRRRPEVVLVDELAHTNASGSRHERRWEDIEQLLDAGIDVISTVNVQHLESLNDVVREITGVRQRETVPDEVVRAADQIELVDMSPEALRRRLAHGNVYPAERVDAALSHYFRPGNLSALRELALLWVADRVDEALTRYRHDQDIDRTWATRERVVVALTGGPEQEVLLRRGARIASRGAGGQLLAVKVVPDSGLRDVGDDSISAARELTRELGGELHVVTGSDISAAILDFARSVNASQIIVGASSRGRWRALVSRGVGEQVVAGSGEIDVLMVTHPYTSRRARARGRTPVGRARAISGWLLATVGTAALTWALAATRPQHDLPLEVLLFLLLTVATAIVGGLVPALLAAVLASIALNWYFTPPFNTLTINEPQNAVALAVFVLVAVSVASVVHLSARRTAEAVAAQRSSRILADLSHSLLDAERPLSALLDQARDIFGSSGAAVVRRARSGGLGDPVVISGEVPLRDPGADLTTAAIDDGHVLVLARGDRRADERDLVEAFAHHAAAVMRGQRLSEAASAAQHLARDNRARGALLAAVSHDLRTPLAAIKAGVSSLRSRDVVLGADDQAELLEMVEESSDRLDALIENLLDMSRIQTDTVTPRTDEVLAHDLLEAARHGVSDPDRVRLWQPEMHLTVVADAGLAERVLANLVENALRFSPGRQEVVMSAERLQQTLEVRVIDRGPGVPRDQKDGIFAPFQRYGDAPRGDGVGLGLAVARGLAEAMGGTLSAEDTPGGGLTMVLRLPLGTADPATAQGDSR</sequence>
<dbReference type="PROSITE" id="PS50109">
    <property type="entry name" value="HIS_KIN"/>
    <property type="match status" value="1"/>
</dbReference>
<dbReference type="SUPFAM" id="SSF47384">
    <property type="entry name" value="Homodimeric domain of signal transducing histidine kinase"/>
    <property type="match status" value="1"/>
</dbReference>
<keyword evidence="13 14" id="KW-0472">Membrane</keyword>
<dbReference type="Gene3D" id="1.10.287.130">
    <property type="match status" value="1"/>
</dbReference>
<gene>
    <name evidence="16" type="ORF">VV01_05885</name>
</gene>
<dbReference type="InterPro" id="IPR036097">
    <property type="entry name" value="HisK_dim/P_sf"/>
</dbReference>
<feature type="transmembrane region" description="Helical" evidence="14">
    <location>
        <begin position="456"/>
        <end position="477"/>
    </location>
</feature>
<dbReference type="AlphaFoldDB" id="A0A0L6CG53"/>
<dbReference type="PRINTS" id="PR00344">
    <property type="entry name" value="BCTRLSENSOR"/>
</dbReference>
<dbReference type="GO" id="GO:0005737">
    <property type="term" value="C:cytoplasm"/>
    <property type="evidence" value="ECO:0007669"/>
    <property type="project" value="UniProtKB-ARBA"/>
</dbReference>
<dbReference type="SMART" id="SM00387">
    <property type="entry name" value="HATPase_c"/>
    <property type="match status" value="1"/>
</dbReference>
<dbReference type="FunFam" id="3.40.50.300:FF:000483">
    <property type="entry name" value="Sensor histidine kinase KdpD"/>
    <property type="match status" value="1"/>
</dbReference>
<protein>
    <recommendedName>
        <fullName evidence="4">histidine kinase</fullName>
        <ecNumber evidence="4">2.7.13.3</ecNumber>
    </recommendedName>
</protein>
<dbReference type="SMART" id="SM00388">
    <property type="entry name" value="HisKA"/>
    <property type="match status" value="1"/>
</dbReference>
<evidence type="ECO:0000256" key="10">
    <source>
        <dbReference type="ARBA" id="ARBA00022840"/>
    </source>
</evidence>
<evidence type="ECO:0000256" key="12">
    <source>
        <dbReference type="ARBA" id="ARBA00023012"/>
    </source>
</evidence>
<keyword evidence="17" id="KW-1185">Reference proteome</keyword>
<dbReference type="SUPFAM" id="SSF55874">
    <property type="entry name" value="ATPase domain of HSP90 chaperone/DNA topoisomerase II/histidine kinase"/>
    <property type="match status" value="1"/>
</dbReference>
<dbReference type="OrthoDB" id="9806130at2"/>
<dbReference type="SUPFAM" id="SSF52402">
    <property type="entry name" value="Adenine nucleotide alpha hydrolases-like"/>
    <property type="match status" value="1"/>
</dbReference>
<dbReference type="Gene3D" id="1.20.120.620">
    <property type="entry name" value="Backbone structure of the membrane domain of e. Coli histidine kinase receptor kdpd"/>
    <property type="match status" value="1"/>
</dbReference>
<evidence type="ECO:0000256" key="8">
    <source>
        <dbReference type="ARBA" id="ARBA00022741"/>
    </source>
</evidence>
<evidence type="ECO:0000256" key="2">
    <source>
        <dbReference type="ARBA" id="ARBA00004141"/>
    </source>
</evidence>
<comment type="caution">
    <text evidence="16">The sequence shown here is derived from an EMBL/GenBank/DDBJ whole genome shotgun (WGS) entry which is preliminary data.</text>
</comment>
<evidence type="ECO:0000256" key="7">
    <source>
        <dbReference type="ARBA" id="ARBA00022692"/>
    </source>
</evidence>
<dbReference type="Pfam" id="PF00582">
    <property type="entry name" value="Usp"/>
    <property type="match status" value="1"/>
</dbReference>
<evidence type="ECO:0000256" key="11">
    <source>
        <dbReference type="ARBA" id="ARBA00022989"/>
    </source>
</evidence>
<dbReference type="InterPro" id="IPR014729">
    <property type="entry name" value="Rossmann-like_a/b/a_fold"/>
</dbReference>
<dbReference type="GO" id="GO:0000155">
    <property type="term" value="F:phosphorelay sensor kinase activity"/>
    <property type="evidence" value="ECO:0007669"/>
    <property type="project" value="InterPro"/>
</dbReference>
<dbReference type="InterPro" id="IPR003852">
    <property type="entry name" value="Sig_transdc_His_kinase_KdpD_N"/>
</dbReference>
<reference evidence="17" key="1">
    <citation type="submission" date="2015-03" db="EMBL/GenBank/DDBJ databases">
        <title>Luteipulveratus halotolerans sp. nov., a novel actinobacterium (Dermacoccaceae) from Sarawak, Malaysia.</title>
        <authorList>
            <person name="Juboi H."/>
            <person name="Basik A."/>
            <person name="Shamsul S.S."/>
            <person name="Arnold P."/>
            <person name="Schmitt E.K."/>
            <person name="Sanglier J.-J."/>
            <person name="Yeo T."/>
        </authorList>
    </citation>
    <scope>NUCLEOTIDE SEQUENCE [LARGE SCALE GENOMIC DNA]</scope>
    <source>
        <strain evidence="17">C296001</strain>
    </source>
</reference>
<keyword evidence="7 14" id="KW-0812">Transmembrane</keyword>
<evidence type="ECO:0000313" key="17">
    <source>
        <dbReference type="Proteomes" id="UP000037397"/>
    </source>
</evidence>
<dbReference type="GO" id="GO:0005524">
    <property type="term" value="F:ATP binding"/>
    <property type="evidence" value="ECO:0007669"/>
    <property type="project" value="UniProtKB-KW"/>
</dbReference>